<evidence type="ECO:0000313" key="4">
    <source>
        <dbReference type="EMBL" id="OGF33429.1"/>
    </source>
</evidence>
<proteinExistence type="predicted"/>
<evidence type="ECO:0000313" key="5">
    <source>
        <dbReference type="Proteomes" id="UP000179001"/>
    </source>
</evidence>
<feature type="binding site" evidence="2">
    <location>
        <begin position="138"/>
        <end position="142"/>
    </location>
    <ligand>
        <name>ATP</name>
        <dbReference type="ChEBI" id="CHEBI:30616"/>
    </ligand>
</feature>
<dbReference type="GO" id="GO:0005737">
    <property type="term" value="C:cytoplasm"/>
    <property type="evidence" value="ECO:0007669"/>
    <property type="project" value="TreeGrafter"/>
</dbReference>
<dbReference type="SUPFAM" id="SSF52540">
    <property type="entry name" value="P-loop containing nucleoside triphosphate hydrolases"/>
    <property type="match status" value="1"/>
</dbReference>
<dbReference type="GO" id="GO:0005524">
    <property type="term" value="F:ATP binding"/>
    <property type="evidence" value="ECO:0007669"/>
    <property type="project" value="UniProtKB-KW"/>
</dbReference>
<feature type="active site" description="Proton acceptor" evidence="1">
    <location>
        <position position="80"/>
    </location>
</feature>
<organism evidence="4 5">
    <name type="scientific">Candidatus Falkowbacteria bacterium RIFOXYC2_FULL_36_12</name>
    <dbReference type="NCBI Taxonomy" id="1798002"/>
    <lineage>
        <taxon>Bacteria</taxon>
        <taxon>Candidatus Falkowiibacteriota</taxon>
    </lineage>
</organism>
<dbReference type="AlphaFoldDB" id="A0A1F5T3E2"/>
<dbReference type="PANTHER" id="PTHR10513:SF35">
    <property type="entry name" value="DEOXYADENOSINE KINASE"/>
    <property type="match status" value="1"/>
</dbReference>
<dbReference type="PANTHER" id="PTHR10513">
    <property type="entry name" value="DEOXYNUCLEOSIDE KINASE"/>
    <property type="match status" value="1"/>
</dbReference>
<feature type="domain" description="Deoxynucleoside kinase" evidence="3">
    <location>
        <begin position="6"/>
        <end position="202"/>
    </location>
</feature>
<dbReference type="Gene3D" id="3.40.50.300">
    <property type="entry name" value="P-loop containing nucleotide triphosphate hydrolases"/>
    <property type="match status" value="1"/>
</dbReference>
<dbReference type="CDD" id="cd01673">
    <property type="entry name" value="dNK"/>
    <property type="match status" value="1"/>
</dbReference>
<gene>
    <name evidence="4" type="ORF">A2478_01905</name>
</gene>
<evidence type="ECO:0000256" key="1">
    <source>
        <dbReference type="PIRSR" id="PIRSR000705-1"/>
    </source>
</evidence>
<protein>
    <recommendedName>
        <fullName evidence="3">Deoxynucleoside kinase domain-containing protein</fullName>
    </recommendedName>
</protein>
<comment type="caution">
    <text evidence="4">The sequence shown here is derived from an EMBL/GenBank/DDBJ whole genome shotgun (WGS) entry which is preliminary data.</text>
</comment>
<reference evidence="4 5" key="1">
    <citation type="journal article" date="2016" name="Nat. Commun.">
        <title>Thousands of microbial genomes shed light on interconnected biogeochemical processes in an aquifer system.</title>
        <authorList>
            <person name="Anantharaman K."/>
            <person name="Brown C.T."/>
            <person name="Hug L.A."/>
            <person name="Sharon I."/>
            <person name="Castelle C.J."/>
            <person name="Probst A.J."/>
            <person name="Thomas B.C."/>
            <person name="Singh A."/>
            <person name="Wilkins M.J."/>
            <person name="Karaoz U."/>
            <person name="Brodie E.L."/>
            <person name="Williams K.H."/>
            <person name="Hubbard S.S."/>
            <person name="Banfield J.F."/>
        </authorList>
    </citation>
    <scope>NUCLEOTIDE SEQUENCE [LARGE SCALE GENOMIC DNA]</scope>
</reference>
<dbReference type="InterPro" id="IPR031314">
    <property type="entry name" value="DNK_dom"/>
</dbReference>
<name>A0A1F5T3E2_9BACT</name>
<dbReference type="InterPro" id="IPR050566">
    <property type="entry name" value="Deoxyribonucleoside_kinase"/>
</dbReference>
<dbReference type="Pfam" id="PF01712">
    <property type="entry name" value="dNK"/>
    <property type="match status" value="1"/>
</dbReference>
<dbReference type="InterPro" id="IPR027417">
    <property type="entry name" value="P-loop_NTPase"/>
</dbReference>
<dbReference type="InterPro" id="IPR002624">
    <property type="entry name" value="DCK/DGK"/>
</dbReference>
<sequence>MQHFVTISGNIGAGKTNLSKILSEKLNWSLAPEPVDENPYLKNFYQDMKKWAFHSQVFYLSKMVEYHHSLSKREVSSIQDRSVYENAEIFAKNLYNQGQMSFDEWETYQLLYKSLLLRANPPDLLIYLKATPEFLMERIQERSREAERNISFQYIQQLNTLYNDWIINFTLCPILILDLAGTDFKNRPKEQDEIVEKMFSVIKNS</sequence>
<dbReference type="PIRSF" id="PIRSF000705">
    <property type="entry name" value="DNK"/>
    <property type="match status" value="1"/>
</dbReference>
<dbReference type="STRING" id="1798002.A2478_01905"/>
<keyword evidence="2" id="KW-0547">Nucleotide-binding</keyword>
<dbReference type="EMBL" id="MFGJ01000001">
    <property type="protein sequence ID" value="OGF33429.1"/>
    <property type="molecule type" value="Genomic_DNA"/>
</dbReference>
<keyword evidence="2" id="KW-0067">ATP-binding</keyword>
<accession>A0A1F5T3E2</accession>
<dbReference type="Proteomes" id="UP000179001">
    <property type="component" value="Unassembled WGS sequence"/>
</dbReference>
<evidence type="ECO:0000259" key="3">
    <source>
        <dbReference type="Pfam" id="PF01712"/>
    </source>
</evidence>
<evidence type="ECO:0000256" key="2">
    <source>
        <dbReference type="PIRSR" id="PIRSR000705-3"/>
    </source>
</evidence>
<dbReference type="GO" id="GO:0019136">
    <property type="term" value="F:deoxynucleoside kinase activity"/>
    <property type="evidence" value="ECO:0007669"/>
    <property type="project" value="InterPro"/>
</dbReference>